<accession>A0A0C1VR33</accession>
<dbReference type="Gene3D" id="3.30.310.50">
    <property type="entry name" value="Alpha-D-phosphohexomutase, C-terminal domain"/>
    <property type="match status" value="1"/>
</dbReference>
<dbReference type="InterPro" id="IPR014543">
    <property type="entry name" value="UCP028291"/>
</dbReference>
<evidence type="ECO:0000313" key="1">
    <source>
        <dbReference type="EMBL" id="KIF46407.1"/>
    </source>
</evidence>
<reference evidence="1 2" key="1">
    <citation type="submission" date="2014-07" db="EMBL/GenBank/DDBJ databases">
        <title>Unique and conserved regions in Vibrio harveyi and related species in comparison with the shrimp pathogen Vibrio harveyi CAIM 1792.</title>
        <authorList>
            <person name="Espinoza-Valles I."/>
            <person name="Vora G."/>
            <person name="Leekitcharoenphon P."/>
            <person name="Ussery D."/>
            <person name="Hoj L."/>
            <person name="Gomez-Gil B."/>
        </authorList>
    </citation>
    <scope>NUCLEOTIDE SEQUENCE [LARGE SCALE GENOMIC DNA]</scope>
    <source>
        <strain evidence="2">CAIM 1854 / LMG 25443</strain>
    </source>
</reference>
<dbReference type="EMBL" id="JPRD01000073">
    <property type="protein sequence ID" value="KIF46407.1"/>
    <property type="molecule type" value="Genomic_DNA"/>
</dbReference>
<organism evidence="1 2">
    <name type="scientific">Vibrio owensii CAIM 1854 = LMG 25443</name>
    <dbReference type="NCBI Taxonomy" id="1229493"/>
    <lineage>
        <taxon>Bacteria</taxon>
        <taxon>Pseudomonadati</taxon>
        <taxon>Pseudomonadota</taxon>
        <taxon>Gammaproteobacteria</taxon>
        <taxon>Vibrionales</taxon>
        <taxon>Vibrionaceae</taxon>
        <taxon>Vibrio</taxon>
    </lineage>
</organism>
<dbReference type="PATRIC" id="fig|1229493.5.peg.5563"/>
<evidence type="ECO:0000313" key="2">
    <source>
        <dbReference type="Proteomes" id="UP000031586"/>
    </source>
</evidence>
<dbReference type="PIRSF" id="PIRSF028291">
    <property type="entry name" value="UCP028291"/>
    <property type="match status" value="1"/>
</dbReference>
<sequence>MIKETTVIESEHAAKYLVTLCRHFARKVPATWNDEKGLVTFPVGNTEFKLEGERLLITCEADSEESLEKVKGVVSVHVEMFSRRETLKLNWIR</sequence>
<dbReference type="Proteomes" id="UP000031586">
    <property type="component" value="Unassembled WGS sequence"/>
</dbReference>
<dbReference type="AlphaFoldDB" id="A0A0C1VR33"/>
<protein>
    <recommendedName>
        <fullName evidence="3">2,4-dihydroxyhept-2-ene-1,7-dioic acid aldolase</fullName>
    </recommendedName>
</protein>
<gene>
    <name evidence="1" type="ORF">H735_28680</name>
</gene>
<comment type="caution">
    <text evidence="1">The sequence shown here is derived from an EMBL/GenBank/DDBJ whole genome shotgun (WGS) entry which is preliminary data.</text>
</comment>
<dbReference type="Pfam" id="PF09981">
    <property type="entry name" value="DUF2218"/>
    <property type="match status" value="1"/>
</dbReference>
<dbReference type="RefSeq" id="WP_009704151.1">
    <property type="nucleotide sequence ID" value="NZ_BAOH01000066.1"/>
</dbReference>
<name>A0A0C1VR33_9VIBR</name>
<evidence type="ECO:0008006" key="3">
    <source>
        <dbReference type="Google" id="ProtNLM"/>
    </source>
</evidence>
<proteinExistence type="predicted"/>